<dbReference type="eggNOG" id="COG1216">
    <property type="taxonomic scope" value="Bacteria"/>
</dbReference>
<protein>
    <submittedName>
        <fullName evidence="6">Glycosyl transferase family 2</fullName>
    </submittedName>
</protein>
<gene>
    <name evidence="6" type="ordered locus">Krad_3678</name>
</gene>
<dbReference type="Pfam" id="PF00535">
    <property type="entry name" value="Glycos_transf_2"/>
    <property type="match status" value="1"/>
</dbReference>
<dbReference type="SUPFAM" id="SSF53448">
    <property type="entry name" value="Nucleotide-diphospho-sugar transferases"/>
    <property type="match status" value="1"/>
</dbReference>
<keyword evidence="3" id="KW-0328">Glycosyltransferase</keyword>
<keyword evidence="7" id="KW-1185">Reference proteome</keyword>
<evidence type="ECO:0000256" key="1">
    <source>
        <dbReference type="ARBA" id="ARBA00004776"/>
    </source>
</evidence>
<name>A6WEA2_KINRD</name>
<dbReference type="AlphaFoldDB" id="A6WEA2"/>
<dbReference type="RefSeq" id="WP_012086589.1">
    <property type="nucleotide sequence ID" value="NC_009664.2"/>
</dbReference>
<proteinExistence type="inferred from homology"/>
<evidence type="ECO:0000256" key="4">
    <source>
        <dbReference type="ARBA" id="ARBA00022679"/>
    </source>
</evidence>
<dbReference type="EMBL" id="CP000750">
    <property type="protein sequence ID" value="ABS05141.1"/>
    <property type="molecule type" value="Genomic_DNA"/>
</dbReference>
<evidence type="ECO:0000256" key="3">
    <source>
        <dbReference type="ARBA" id="ARBA00022676"/>
    </source>
</evidence>
<dbReference type="CAZy" id="GT2">
    <property type="family name" value="Glycosyltransferase Family 2"/>
</dbReference>
<organism evidence="6 7">
    <name type="scientific">Kineococcus radiotolerans (strain ATCC BAA-149 / DSM 14245 / SRS30216)</name>
    <dbReference type="NCBI Taxonomy" id="266940"/>
    <lineage>
        <taxon>Bacteria</taxon>
        <taxon>Bacillati</taxon>
        <taxon>Actinomycetota</taxon>
        <taxon>Actinomycetes</taxon>
        <taxon>Kineosporiales</taxon>
        <taxon>Kineosporiaceae</taxon>
        <taxon>Kineococcus</taxon>
    </lineage>
</organism>
<dbReference type="GO" id="GO:0016757">
    <property type="term" value="F:glycosyltransferase activity"/>
    <property type="evidence" value="ECO:0007669"/>
    <property type="project" value="UniProtKB-KW"/>
</dbReference>
<dbReference type="InterPro" id="IPR029044">
    <property type="entry name" value="Nucleotide-diphossugar_trans"/>
</dbReference>
<evidence type="ECO:0000256" key="2">
    <source>
        <dbReference type="ARBA" id="ARBA00006739"/>
    </source>
</evidence>
<dbReference type="PANTHER" id="PTHR43179:SF12">
    <property type="entry name" value="GALACTOFURANOSYLTRANSFERASE GLFT2"/>
    <property type="match status" value="1"/>
</dbReference>
<dbReference type="Gene3D" id="3.90.550.10">
    <property type="entry name" value="Spore Coat Polysaccharide Biosynthesis Protein SpsA, Chain A"/>
    <property type="match status" value="1"/>
</dbReference>
<dbReference type="PANTHER" id="PTHR43179">
    <property type="entry name" value="RHAMNOSYLTRANSFERASE WBBL"/>
    <property type="match status" value="1"/>
</dbReference>
<comment type="pathway">
    <text evidence="1">Cell wall biogenesis; cell wall polysaccharide biosynthesis.</text>
</comment>
<evidence type="ECO:0000259" key="5">
    <source>
        <dbReference type="Pfam" id="PF00535"/>
    </source>
</evidence>
<dbReference type="STRING" id="266940.Krad_3678"/>
<keyword evidence="4 6" id="KW-0808">Transferase</keyword>
<feature type="domain" description="Glycosyltransferase 2-like" evidence="5">
    <location>
        <begin position="6"/>
        <end position="167"/>
    </location>
</feature>
<reference evidence="7" key="1">
    <citation type="journal article" date="2008" name="PLoS ONE">
        <title>Survival in nuclear waste, extreme resistance, and potential applications gleaned from the genome sequence of Kineococcus radiotolerans SRS30216.</title>
        <authorList>
            <person name="Bagwell C.E."/>
            <person name="Bhat S."/>
            <person name="Hawkins G.M."/>
            <person name="Smith B.W."/>
            <person name="Biswas T."/>
            <person name="Hoover T.R."/>
            <person name="Saunders E."/>
            <person name="Han C.S."/>
            <person name="Tsodikov O.V."/>
            <person name="Shimkets L.J."/>
        </authorList>
    </citation>
    <scope>NUCLEOTIDE SEQUENCE [LARGE SCALE GENOMIC DNA]</scope>
    <source>
        <strain evidence="7">ATCC BAA-149 / DSM 14245 / SRS30216</strain>
    </source>
</reference>
<dbReference type="InterPro" id="IPR001173">
    <property type="entry name" value="Glyco_trans_2-like"/>
</dbReference>
<accession>A6WEA2</accession>
<evidence type="ECO:0000313" key="7">
    <source>
        <dbReference type="Proteomes" id="UP000001116"/>
    </source>
</evidence>
<dbReference type="Proteomes" id="UP000001116">
    <property type="component" value="Chromosome"/>
</dbReference>
<dbReference type="KEGG" id="kra:Krad_3678"/>
<sequence>MSVDVSVVIPCFNATRDLPAQLEALAGQSTVCTFEVVVSDNGSTDGLAEFVEEWSRRVPFMLRRVDASARRGVAHARNAGCRAALADVILVCDADDVVGVGWVDAMARALEQADLVGGTLVHGHLNTALVQQWRPTSPPGVLPTKLSHLPYAVGANVGLRREVFDALGGWDEGFVAGGDDVEFSWRAQHAGFCLRSAPDAVIAYRMRTTLSANVKQSYFYARSDALLMRTFRSAGVPRRGLRPLITESKWLVRNVPRTREPGFRGQWLRRAAMLAGRFVGSVQHRTWAV</sequence>
<dbReference type="OrthoDB" id="4547437at2"/>
<comment type="similarity">
    <text evidence="2">Belongs to the glycosyltransferase 2 family.</text>
</comment>
<dbReference type="HOGENOM" id="CLU_025996_19_6_11"/>
<evidence type="ECO:0000313" key="6">
    <source>
        <dbReference type="EMBL" id="ABS05141.1"/>
    </source>
</evidence>